<feature type="repeat" description="ANK" evidence="3">
    <location>
        <begin position="173"/>
        <end position="205"/>
    </location>
</feature>
<evidence type="ECO:0000313" key="7">
    <source>
        <dbReference type="Proteomes" id="UP001244207"/>
    </source>
</evidence>
<dbReference type="GO" id="GO:0005737">
    <property type="term" value="C:cytoplasm"/>
    <property type="evidence" value="ECO:0007669"/>
    <property type="project" value="TreeGrafter"/>
</dbReference>
<feature type="repeat" description="ANK" evidence="3">
    <location>
        <begin position="99"/>
        <end position="131"/>
    </location>
</feature>
<evidence type="ECO:0000313" key="6">
    <source>
        <dbReference type="EMBL" id="KAK1716731.1"/>
    </source>
</evidence>
<accession>A0AAD8UAW3</accession>
<dbReference type="Pfam" id="PF12796">
    <property type="entry name" value="Ank_2"/>
    <property type="match status" value="3"/>
</dbReference>
<feature type="compositionally biased region" description="Basic and acidic residues" evidence="4">
    <location>
        <begin position="7"/>
        <end position="17"/>
    </location>
</feature>
<evidence type="ECO:0008006" key="8">
    <source>
        <dbReference type="Google" id="ProtNLM"/>
    </source>
</evidence>
<dbReference type="PANTHER" id="PTHR24198:SF165">
    <property type="entry name" value="ANKYRIN REPEAT-CONTAINING PROTEIN-RELATED"/>
    <property type="match status" value="1"/>
</dbReference>
<feature type="transmembrane region" description="Helical" evidence="5">
    <location>
        <begin position="903"/>
        <end position="922"/>
    </location>
</feature>
<feature type="region of interest" description="Disordered" evidence="4">
    <location>
        <begin position="1"/>
        <end position="33"/>
    </location>
</feature>
<evidence type="ECO:0000256" key="4">
    <source>
        <dbReference type="SAM" id="MobiDB-lite"/>
    </source>
</evidence>
<keyword evidence="5" id="KW-1133">Transmembrane helix</keyword>
<evidence type="ECO:0000256" key="1">
    <source>
        <dbReference type="ARBA" id="ARBA00022737"/>
    </source>
</evidence>
<dbReference type="SUPFAM" id="SSF48403">
    <property type="entry name" value="Ankyrin repeat"/>
    <property type="match status" value="1"/>
</dbReference>
<dbReference type="PROSITE" id="PS50088">
    <property type="entry name" value="ANK_REPEAT"/>
    <property type="match status" value="4"/>
</dbReference>
<keyword evidence="1" id="KW-0677">Repeat</keyword>
<name>A0AAD8UAW3_GLOAC</name>
<keyword evidence="2 3" id="KW-0040">ANK repeat</keyword>
<gene>
    <name evidence="6" type="ORF">BDZ83DRAFT_734000</name>
</gene>
<keyword evidence="5" id="KW-0812">Transmembrane</keyword>
<dbReference type="AlphaFoldDB" id="A0AAD8UAW3"/>
<dbReference type="InterPro" id="IPR002110">
    <property type="entry name" value="Ankyrin_rpt"/>
</dbReference>
<dbReference type="Gene3D" id="1.25.40.20">
    <property type="entry name" value="Ankyrin repeat-containing domain"/>
    <property type="match status" value="1"/>
</dbReference>
<dbReference type="InterPro" id="IPR036770">
    <property type="entry name" value="Ankyrin_rpt-contain_sf"/>
</dbReference>
<feature type="repeat" description="ANK" evidence="3">
    <location>
        <begin position="283"/>
        <end position="315"/>
    </location>
</feature>
<dbReference type="SMART" id="SM00248">
    <property type="entry name" value="ANK"/>
    <property type="match status" value="6"/>
</dbReference>
<proteinExistence type="predicted"/>
<evidence type="ECO:0000256" key="2">
    <source>
        <dbReference type="ARBA" id="ARBA00023043"/>
    </source>
</evidence>
<keyword evidence="5" id="KW-0472">Membrane</keyword>
<evidence type="ECO:0000256" key="5">
    <source>
        <dbReference type="SAM" id="Phobius"/>
    </source>
</evidence>
<reference evidence="6" key="1">
    <citation type="submission" date="2021-12" db="EMBL/GenBank/DDBJ databases">
        <title>Comparative genomics, transcriptomics and evolutionary studies reveal genomic signatures of adaptation to plant cell wall in hemibiotrophic fungi.</title>
        <authorList>
            <consortium name="DOE Joint Genome Institute"/>
            <person name="Baroncelli R."/>
            <person name="Diaz J.F."/>
            <person name="Benocci T."/>
            <person name="Peng M."/>
            <person name="Battaglia E."/>
            <person name="Haridas S."/>
            <person name="Andreopoulos W."/>
            <person name="Labutti K."/>
            <person name="Pangilinan J."/>
            <person name="Floch G.L."/>
            <person name="Makela M.R."/>
            <person name="Henrissat B."/>
            <person name="Grigoriev I.V."/>
            <person name="Crouch J.A."/>
            <person name="De Vries R.P."/>
            <person name="Sukno S.A."/>
            <person name="Thon M.R."/>
        </authorList>
    </citation>
    <scope>NUCLEOTIDE SEQUENCE</scope>
    <source>
        <strain evidence="6">CBS 112980</strain>
    </source>
</reference>
<dbReference type="EMBL" id="JAHMHS010000113">
    <property type="protein sequence ID" value="KAK1716731.1"/>
    <property type="molecule type" value="Genomic_DNA"/>
</dbReference>
<evidence type="ECO:0000256" key="3">
    <source>
        <dbReference type="PROSITE-ProRule" id="PRU00023"/>
    </source>
</evidence>
<dbReference type="PROSITE" id="PS50297">
    <property type="entry name" value="ANK_REP_REGION"/>
    <property type="match status" value="2"/>
</dbReference>
<dbReference type="GeneID" id="85396830"/>
<sequence>MISQPERPVEAMDRNIHEPSQPAVDESGGIPRSTELITNQYLDSKRTSKDTTSQTELSLRYLLSTMASHPHPNTEPDLNTLRKLFNTHKSQVNAQDDNNKTAPLHIAARRGLVDAVEELLEADAELEVQDSRSSTPLLTATVYRQVEVMAKLLMPRSNDEGYVKSQLEIRGDRGWNPLLWSSIKGFSKGVKLLIDAGADCNARTRDTLSTPLITSSSWGREEVVKVLLDTRNPHTNYVHECVDLNLQDADGGTALHAAVIGEHEEIVKLLLTVKADPTLWDQDGQAPLHIATDMGSKCLIELLADVDVNVTDAYEQTALHLASERGAARIMRTWTAMQTAVANLGGTVSEAESVCDFTWVHLPATNMDWMNDLLERILKDENCCPRHYYEAKSFFQDSWLEVPDRVSESRMMRPRTVLRRAEKLETRQQDNGEGVDMQENANISRSRQRQRTFPVMGIEGDQLEECEREKRSRRERINGSERETKRCGKIDATSRDNCFEVNDPKFLAASAIYMPYLCLSVNLDEDHDNFKKAKKDYESLLAAYPTESIVHRSPTLDEWYYHFAEDQREDRNHRNASQVTTRYLEQSKFLGQNGQKKRSSETSSLSDDLALVRVNQVWIWTISNKWLITANSCLFDESGDALVQGILDQLSKQAEYGGRKSQPGSASEMGKLIIEYCIGSYERRPEFEGQAAEIITNVAASVDQQEPSSVKQLSIGQIYSNHMNKVSRDETALFEAIQNWKKTGRSNYLRDAQPESGKAASESKIFSKDLPKALNGTPVYDDIETTIQKAYTLSSDIKDVRDELNILKSVAQYQEIVQKGMKDSPVNDGELSAAYVVNNIKEMDIVADRIQSAIYMTLSLQQSEIANRNAILSVQHGKVLMIFTFATLLFFALSQHQSLRHEGIVVVSIAVSVAVGFVAFYAEDIRKSFVGVWKELKVQLRLRHEARYKARRETQREAQLEAQIMIFQNLCDREESQVHYGRLQPLWPTPIVKGNTPTTQWY</sequence>
<dbReference type="Proteomes" id="UP001244207">
    <property type="component" value="Unassembled WGS sequence"/>
</dbReference>
<feature type="repeat" description="ANK" evidence="3">
    <location>
        <begin position="250"/>
        <end position="282"/>
    </location>
</feature>
<protein>
    <recommendedName>
        <fullName evidence="8">Ankyrin repeat protein</fullName>
    </recommendedName>
</protein>
<dbReference type="PANTHER" id="PTHR24198">
    <property type="entry name" value="ANKYRIN REPEAT AND PROTEIN KINASE DOMAIN-CONTAINING PROTEIN"/>
    <property type="match status" value="1"/>
</dbReference>
<dbReference type="RefSeq" id="XP_060360661.1">
    <property type="nucleotide sequence ID" value="XM_060512932.1"/>
</dbReference>
<organism evidence="6 7">
    <name type="scientific">Glomerella acutata</name>
    <name type="common">Colletotrichum acutatum</name>
    <dbReference type="NCBI Taxonomy" id="27357"/>
    <lineage>
        <taxon>Eukaryota</taxon>
        <taxon>Fungi</taxon>
        <taxon>Dikarya</taxon>
        <taxon>Ascomycota</taxon>
        <taxon>Pezizomycotina</taxon>
        <taxon>Sordariomycetes</taxon>
        <taxon>Hypocreomycetidae</taxon>
        <taxon>Glomerellales</taxon>
        <taxon>Glomerellaceae</taxon>
        <taxon>Colletotrichum</taxon>
        <taxon>Colletotrichum acutatum species complex</taxon>
    </lineage>
</organism>
<feature type="transmembrane region" description="Helical" evidence="5">
    <location>
        <begin position="870"/>
        <end position="891"/>
    </location>
</feature>
<keyword evidence="7" id="KW-1185">Reference proteome</keyword>
<comment type="caution">
    <text evidence="6">The sequence shown here is derived from an EMBL/GenBank/DDBJ whole genome shotgun (WGS) entry which is preliminary data.</text>
</comment>